<dbReference type="Proteomes" id="UP001259347">
    <property type="component" value="Unassembled WGS sequence"/>
</dbReference>
<protein>
    <recommendedName>
        <fullName evidence="4">DUF2795 domain-containing protein</fullName>
    </recommendedName>
</protein>
<dbReference type="EMBL" id="JAVDUM010000002">
    <property type="protein sequence ID" value="MDR6866111.1"/>
    <property type="molecule type" value="Genomic_DNA"/>
</dbReference>
<evidence type="ECO:0000256" key="1">
    <source>
        <dbReference type="SAM" id="MobiDB-lite"/>
    </source>
</evidence>
<accession>A0ABU1S921</accession>
<keyword evidence="3" id="KW-1185">Reference proteome</keyword>
<reference evidence="2 3" key="1">
    <citation type="submission" date="2023-07" db="EMBL/GenBank/DDBJ databases">
        <title>Sorghum-associated microbial communities from plants grown in Nebraska, USA.</title>
        <authorList>
            <person name="Schachtman D."/>
        </authorList>
    </citation>
    <scope>NUCLEOTIDE SEQUENCE [LARGE SCALE GENOMIC DNA]</scope>
    <source>
        <strain evidence="2 3">2980</strain>
    </source>
</reference>
<proteinExistence type="predicted"/>
<feature type="compositionally biased region" description="Basic and acidic residues" evidence="1">
    <location>
        <begin position="64"/>
        <end position="83"/>
    </location>
</feature>
<feature type="region of interest" description="Disordered" evidence="1">
    <location>
        <begin position="47"/>
        <end position="83"/>
    </location>
</feature>
<sequence>MDLDGWWSKLDPSDLAYLTDGAGRGIPADVMRRILDAYEPDPTDLWDALVDPNSPVTAQDLYDAAERETEESDGKGTGRDDAG</sequence>
<evidence type="ECO:0000313" key="2">
    <source>
        <dbReference type="EMBL" id="MDR6866111.1"/>
    </source>
</evidence>
<organism evidence="2 3">
    <name type="scientific">Microbacterium resistens</name>
    <dbReference type="NCBI Taxonomy" id="156977"/>
    <lineage>
        <taxon>Bacteria</taxon>
        <taxon>Bacillati</taxon>
        <taxon>Actinomycetota</taxon>
        <taxon>Actinomycetes</taxon>
        <taxon>Micrococcales</taxon>
        <taxon>Microbacteriaceae</taxon>
        <taxon>Microbacterium</taxon>
    </lineage>
</organism>
<name>A0ABU1S921_9MICO</name>
<evidence type="ECO:0008006" key="4">
    <source>
        <dbReference type="Google" id="ProtNLM"/>
    </source>
</evidence>
<comment type="caution">
    <text evidence="2">The sequence shown here is derived from an EMBL/GenBank/DDBJ whole genome shotgun (WGS) entry which is preliminary data.</text>
</comment>
<dbReference type="RefSeq" id="WP_310017576.1">
    <property type="nucleotide sequence ID" value="NZ_JAVDUM010000002.1"/>
</dbReference>
<evidence type="ECO:0000313" key="3">
    <source>
        <dbReference type="Proteomes" id="UP001259347"/>
    </source>
</evidence>
<gene>
    <name evidence="2" type="ORF">J2Y69_000696</name>
</gene>